<organism evidence="2">
    <name type="scientific">Phytophthora sojae</name>
    <name type="common">Soybean stem and root rot agent</name>
    <name type="synonym">Phytophthora megasperma f. sp. glycines</name>
    <dbReference type="NCBI Taxonomy" id="67593"/>
    <lineage>
        <taxon>Eukaryota</taxon>
        <taxon>Sar</taxon>
        <taxon>Stramenopiles</taxon>
        <taxon>Oomycota</taxon>
        <taxon>Peronosporomycetes</taxon>
        <taxon>Peronosporales</taxon>
        <taxon>Peronosporaceae</taxon>
        <taxon>Phytophthora</taxon>
    </lineage>
</organism>
<protein>
    <submittedName>
        <fullName evidence="2">Avh328</fullName>
    </submittedName>
</protein>
<keyword evidence="1" id="KW-0732">Signal</keyword>
<feature type="chain" id="PRO_5003412448" evidence="1">
    <location>
        <begin position="21"/>
        <end position="131"/>
    </location>
</feature>
<dbReference type="EMBL" id="JN254365">
    <property type="protein sequence ID" value="AEK81178.1"/>
    <property type="molecule type" value="Genomic_DNA"/>
</dbReference>
<feature type="signal peptide" evidence="1">
    <location>
        <begin position="1"/>
        <end position="20"/>
    </location>
</feature>
<dbReference type="VEuPathDB" id="FungiDB:PHYSODRAFT_265238"/>
<gene>
    <name evidence="2" type="primary">Avh</name>
</gene>
<evidence type="ECO:0000313" key="2">
    <source>
        <dbReference type="EMBL" id="AEK81178.1"/>
    </source>
</evidence>
<sequence length="131" mass="14876">MCFFHVEVLMAVALLTITTAADSTPAKTSTGVALRDDRTNSGRILRTVDRNSEERGIASSVAMWAKVKYWAHAGKSDEYVKQRVGMAGLTGKALEFDPNYKYLERFWHRLEGRTLDKWMRNGLRHTEPGWA</sequence>
<proteinExistence type="predicted"/>
<name>G1FSU0_PHYSO</name>
<reference evidence="2" key="1">
    <citation type="journal article" date="2011" name="Plant Cell">
        <title>Transcriptional programming and functional interactions within the Phytophthora sojae RXLR effector repertoire.</title>
        <authorList>
            <person name="Wang Q."/>
            <person name="Han C."/>
            <person name="Ferreira A.O."/>
            <person name="Yu X."/>
            <person name="Ye W."/>
            <person name="Tripathy S."/>
            <person name="Kale S.D."/>
            <person name="Gu B."/>
            <person name="Sheng Y."/>
            <person name="Sui Y."/>
            <person name="Wang X."/>
            <person name="Zhang Z."/>
            <person name="Cheng B."/>
            <person name="Dong S."/>
            <person name="Shan W."/>
            <person name="Zheng X."/>
            <person name="Dou D."/>
            <person name="Tyler B.M."/>
            <person name="Wang Y."/>
        </authorList>
    </citation>
    <scope>NUCLEOTIDE SEQUENCE</scope>
    <source>
        <strain evidence="2">P7074</strain>
    </source>
</reference>
<dbReference type="AlphaFoldDB" id="G1FSU0"/>
<accession>G1FSU0</accession>
<evidence type="ECO:0000256" key="1">
    <source>
        <dbReference type="SAM" id="SignalP"/>
    </source>
</evidence>